<dbReference type="Proteomes" id="UP000053070">
    <property type="component" value="Unassembled WGS sequence"/>
</dbReference>
<evidence type="ECO:0000313" key="3">
    <source>
        <dbReference type="Proteomes" id="UP000053070"/>
    </source>
</evidence>
<dbReference type="PANTHER" id="PTHR43236">
    <property type="entry name" value="ANTITOXIN HIGA1"/>
    <property type="match status" value="1"/>
</dbReference>
<dbReference type="Gene3D" id="1.10.10.2910">
    <property type="match status" value="1"/>
</dbReference>
<name>A0A0G9MMY9_9SPHN</name>
<gene>
    <name evidence="2" type="ORF">AAW01_11200</name>
</gene>
<protein>
    <recommendedName>
        <fullName evidence="1">IrrE N-terminal-like domain-containing protein</fullName>
    </recommendedName>
</protein>
<dbReference type="OrthoDB" id="572608at2"/>
<dbReference type="InterPro" id="IPR010359">
    <property type="entry name" value="IrrE_HExxH"/>
</dbReference>
<dbReference type="PANTHER" id="PTHR43236:SF2">
    <property type="entry name" value="BLL0069 PROTEIN"/>
    <property type="match status" value="1"/>
</dbReference>
<dbReference type="InterPro" id="IPR052345">
    <property type="entry name" value="Rad_response_metalloprotease"/>
</dbReference>
<sequence>MLKRGFKAQSERRSVEIRKKFGLQPDAPLSARKVAAAYDILVWTEADIAGVSGDDLVQLTVTDPDSWSAFTMRVGEKHLIVVNSSQSEPRQNSVIMHELSHILLGHELTSAGLTADGHFVPTSYNQDQEDEADWLAGTLLLPRPALLRIRRTGMTDHQAMNNFQVSSQMLTWRIRMTGVDYQLSNARKRRARG</sequence>
<dbReference type="Pfam" id="PF06114">
    <property type="entry name" value="Peptidase_M78"/>
    <property type="match status" value="1"/>
</dbReference>
<reference evidence="2 3" key="1">
    <citation type="submission" date="2015-04" db="EMBL/GenBank/DDBJ databases">
        <title>The draft genome sequence of Erythrobacr gangjinensis K7-2.</title>
        <authorList>
            <person name="Zhuang L."/>
            <person name="Liu Y."/>
            <person name="Shao Z."/>
        </authorList>
    </citation>
    <scope>NUCLEOTIDE SEQUENCE [LARGE SCALE GENOMIC DNA]</scope>
    <source>
        <strain evidence="2 3">K7-2</strain>
    </source>
</reference>
<accession>A0A0G9MMY9</accession>
<proteinExistence type="predicted"/>
<dbReference type="EMBL" id="LBHC01000002">
    <property type="protein sequence ID" value="KLE31989.1"/>
    <property type="molecule type" value="Genomic_DNA"/>
</dbReference>
<evidence type="ECO:0000313" key="2">
    <source>
        <dbReference type="EMBL" id="KLE31989.1"/>
    </source>
</evidence>
<evidence type="ECO:0000259" key="1">
    <source>
        <dbReference type="Pfam" id="PF06114"/>
    </source>
</evidence>
<dbReference type="AlphaFoldDB" id="A0A0G9MMY9"/>
<comment type="caution">
    <text evidence="2">The sequence shown here is derived from an EMBL/GenBank/DDBJ whole genome shotgun (WGS) entry which is preliminary data.</text>
</comment>
<dbReference type="PATRIC" id="fig|502682.8.peg.2283"/>
<feature type="domain" description="IrrE N-terminal-like" evidence="1">
    <location>
        <begin position="77"/>
        <end position="174"/>
    </location>
</feature>
<dbReference type="RefSeq" id="WP_047007338.1">
    <property type="nucleotide sequence ID" value="NZ_CP018097.1"/>
</dbReference>
<keyword evidence="3" id="KW-1185">Reference proteome</keyword>
<organism evidence="2 3">
    <name type="scientific">Aurantiacibacter gangjinensis</name>
    <dbReference type="NCBI Taxonomy" id="502682"/>
    <lineage>
        <taxon>Bacteria</taxon>
        <taxon>Pseudomonadati</taxon>
        <taxon>Pseudomonadota</taxon>
        <taxon>Alphaproteobacteria</taxon>
        <taxon>Sphingomonadales</taxon>
        <taxon>Erythrobacteraceae</taxon>
        <taxon>Aurantiacibacter</taxon>
    </lineage>
</organism>